<gene>
    <name evidence="7" type="ORF">H8M03_06785</name>
</gene>
<reference evidence="7 8" key="1">
    <citation type="submission" date="2020-08" db="EMBL/GenBank/DDBJ databases">
        <title>Sphingomonas sp. sand1-3 16S ribosomal RNA gene Genome sequencing and assembly.</title>
        <authorList>
            <person name="Kang M."/>
        </authorList>
    </citation>
    <scope>NUCLEOTIDE SEQUENCE [LARGE SCALE GENOMIC DNA]</scope>
    <source>
        <strain evidence="8">sand1-3</strain>
    </source>
</reference>
<feature type="transmembrane region" description="Helical" evidence="5">
    <location>
        <begin position="7"/>
        <end position="27"/>
    </location>
</feature>
<dbReference type="PANTHER" id="PTHR32322">
    <property type="entry name" value="INNER MEMBRANE TRANSPORTER"/>
    <property type="match status" value="1"/>
</dbReference>
<organism evidence="7 8">
    <name type="scientific">Sphingomonas sabuli</name>
    <dbReference type="NCBI Taxonomy" id="2764186"/>
    <lineage>
        <taxon>Bacteria</taxon>
        <taxon>Pseudomonadati</taxon>
        <taxon>Pseudomonadota</taxon>
        <taxon>Alphaproteobacteria</taxon>
        <taxon>Sphingomonadales</taxon>
        <taxon>Sphingomonadaceae</taxon>
        <taxon>Sphingomonas</taxon>
    </lineage>
</organism>
<keyword evidence="3 5" id="KW-1133">Transmembrane helix</keyword>
<protein>
    <submittedName>
        <fullName evidence="7">DMT family transporter</fullName>
    </submittedName>
</protein>
<dbReference type="InterPro" id="IPR000620">
    <property type="entry name" value="EamA_dom"/>
</dbReference>
<dbReference type="KEGG" id="ssau:H8M03_06785"/>
<evidence type="ECO:0000256" key="3">
    <source>
        <dbReference type="ARBA" id="ARBA00022989"/>
    </source>
</evidence>
<evidence type="ECO:0000256" key="5">
    <source>
        <dbReference type="SAM" id="Phobius"/>
    </source>
</evidence>
<feature type="domain" description="EamA" evidence="6">
    <location>
        <begin position="9"/>
        <end position="138"/>
    </location>
</feature>
<dbReference type="PANTHER" id="PTHR32322:SF9">
    <property type="entry name" value="AMINO-ACID METABOLITE EFFLUX PUMP-RELATED"/>
    <property type="match status" value="1"/>
</dbReference>
<feature type="transmembrane region" description="Helical" evidence="5">
    <location>
        <begin position="247"/>
        <end position="265"/>
    </location>
</feature>
<dbReference type="AlphaFoldDB" id="A0A7G9L5X6"/>
<feature type="transmembrane region" description="Helical" evidence="5">
    <location>
        <begin position="181"/>
        <end position="203"/>
    </location>
</feature>
<comment type="subcellular location">
    <subcellularLocation>
        <location evidence="1">Membrane</location>
        <topology evidence="1">Multi-pass membrane protein</topology>
    </subcellularLocation>
</comment>
<feature type="domain" description="EamA" evidence="6">
    <location>
        <begin position="153"/>
        <end position="286"/>
    </location>
</feature>
<evidence type="ECO:0000313" key="7">
    <source>
        <dbReference type="EMBL" id="QNM84025.1"/>
    </source>
</evidence>
<evidence type="ECO:0000256" key="1">
    <source>
        <dbReference type="ARBA" id="ARBA00004141"/>
    </source>
</evidence>
<dbReference type="GO" id="GO:0016020">
    <property type="term" value="C:membrane"/>
    <property type="evidence" value="ECO:0007669"/>
    <property type="project" value="UniProtKB-SubCell"/>
</dbReference>
<keyword evidence="4 5" id="KW-0472">Membrane</keyword>
<feature type="transmembrane region" description="Helical" evidence="5">
    <location>
        <begin position="271"/>
        <end position="292"/>
    </location>
</feature>
<dbReference type="InterPro" id="IPR050638">
    <property type="entry name" value="AA-Vitamin_Transporters"/>
</dbReference>
<accession>A0A7G9L5X6</accession>
<dbReference type="Proteomes" id="UP000515861">
    <property type="component" value="Chromosome"/>
</dbReference>
<keyword evidence="8" id="KW-1185">Reference proteome</keyword>
<evidence type="ECO:0000259" key="6">
    <source>
        <dbReference type="Pfam" id="PF00892"/>
    </source>
</evidence>
<dbReference type="SUPFAM" id="SSF103481">
    <property type="entry name" value="Multidrug resistance efflux transporter EmrE"/>
    <property type="match status" value="2"/>
</dbReference>
<feature type="transmembrane region" description="Helical" evidence="5">
    <location>
        <begin position="124"/>
        <end position="144"/>
    </location>
</feature>
<feature type="transmembrane region" description="Helical" evidence="5">
    <location>
        <begin position="62"/>
        <end position="84"/>
    </location>
</feature>
<keyword evidence="2 5" id="KW-0812">Transmembrane</keyword>
<evidence type="ECO:0000313" key="8">
    <source>
        <dbReference type="Proteomes" id="UP000515861"/>
    </source>
</evidence>
<name>A0A7G9L5X6_9SPHN</name>
<feature type="transmembrane region" description="Helical" evidence="5">
    <location>
        <begin position="33"/>
        <end position="55"/>
    </location>
</feature>
<feature type="transmembrane region" description="Helical" evidence="5">
    <location>
        <begin position="90"/>
        <end position="112"/>
    </location>
</feature>
<feature type="transmembrane region" description="Helical" evidence="5">
    <location>
        <begin position="150"/>
        <end position="169"/>
    </location>
</feature>
<dbReference type="InterPro" id="IPR037185">
    <property type="entry name" value="EmrE-like"/>
</dbReference>
<dbReference type="Pfam" id="PF00892">
    <property type="entry name" value="EamA"/>
    <property type="match status" value="2"/>
</dbReference>
<feature type="transmembrane region" description="Helical" evidence="5">
    <location>
        <begin position="215"/>
        <end position="235"/>
    </location>
</feature>
<proteinExistence type="predicted"/>
<evidence type="ECO:0000256" key="4">
    <source>
        <dbReference type="ARBA" id="ARBA00023136"/>
    </source>
</evidence>
<dbReference type="EMBL" id="CP060697">
    <property type="protein sequence ID" value="QNM84025.1"/>
    <property type="molecule type" value="Genomic_DNA"/>
</dbReference>
<evidence type="ECO:0000256" key="2">
    <source>
        <dbReference type="ARBA" id="ARBA00022692"/>
    </source>
</evidence>
<sequence>MGRTEWAMLGLLALIWGSAFLFIKVAVQDFVPVTYVWFRLVIAAAALAGGLALLGRPLRLPWRVWGAIAILAILNNIVPFMLFGWGQQHIASGLAAILQATTPIFAVLAAHFLTVDEKLVVRRLVGVLVGFAGVAVMIGPQIVGDSGNHLVAQLACLVGSLLYALAGIFARRFQAMGVAPLQLAAGQFVAGAIMLAPVALLFGQPFDSLPTSWQAWGAVAVLALVCSAFAYIVFFRLLERAGATNSMLVTLLVPPIAILVGAAVLGERLSINQFAGLGLIALGLAAIDGRLLSWLRGGRPRRAA</sequence>